<dbReference type="Proteomes" id="UP000319298">
    <property type="component" value="Chromosome"/>
</dbReference>
<dbReference type="NCBIfam" id="TIGR01733">
    <property type="entry name" value="AA-adenyl-dom"/>
    <property type="match status" value="1"/>
</dbReference>
<dbReference type="InterPro" id="IPR016036">
    <property type="entry name" value="Malonyl_transacylase_ACP-bd"/>
</dbReference>
<dbReference type="InterPro" id="IPR016035">
    <property type="entry name" value="Acyl_Trfase/lysoPLipase"/>
</dbReference>
<dbReference type="InterPro" id="IPR000873">
    <property type="entry name" value="AMP-dep_synth/lig_dom"/>
</dbReference>
<dbReference type="Gene3D" id="3.30.559.30">
    <property type="entry name" value="Nonribosomal peptide synthetase, condensation domain"/>
    <property type="match status" value="1"/>
</dbReference>
<gene>
    <name evidence="10" type="ORF">FJN17_01015</name>
</gene>
<comment type="similarity">
    <text evidence="6">In the C-terminal section; belongs to the NRP synthetase family.</text>
</comment>
<dbReference type="Gene3D" id="3.40.47.10">
    <property type="match status" value="1"/>
</dbReference>
<evidence type="ECO:0000256" key="1">
    <source>
        <dbReference type="ARBA" id="ARBA00001933"/>
    </source>
</evidence>
<dbReference type="InterPro" id="IPR016039">
    <property type="entry name" value="Thiolase-like"/>
</dbReference>
<keyword evidence="4" id="KW-0808">Transferase</keyword>
<dbReference type="InterPro" id="IPR018201">
    <property type="entry name" value="Ketoacyl_synth_AS"/>
</dbReference>
<dbReference type="InterPro" id="IPR001227">
    <property type="entry name" value="Ac_transferase_dom_sf"/>
</dbReference>
<dbReference type="Pfam" id="PF02801">
    <property type="entry name" value="Ketoacyl-synt_C"/>
    <property type="match status" value="1"/>
</dbReference>
<reference evidence="10 11" key="2">
    <citation type="journal article" date="2020" name="Int. J. Syst. Evol. Microbiol.">
        <title>Description and complete genome sequences of Bradyrhizobium symbiodeficiens sp. nov., a non-symbiotic bacterium associated with legumes native to Canada.</title>
        <authorList>
            <person name="Bromfield E.S.P."/>
            <person name="Cloutier S."/>
            <person name="Nguyen H.D.T."/>
        </authorList>
    </citation>
    <scope>NUCLEOTIDE SEQUENCE [LARGE SCALE GENOMIC DNA]</scope>
    <source>
        <strain evidence="10 11">65S1MB</strain>
    </source>
</reference>
<dbReference type="CDD" id="cd19531">
    <property type="entry name" value="LCL_NRPS-like"/>
    <property type="match status" value="1"/>
</dbReference>
<evidence type="ECO:0000259" key="8">
    <source>
        <dbReference type="PROSITE" id="PS50075"/>
    </source>
</evidence>
<comment type="cofactor">
    <cofactor evidence="1">
        <name>pyridoxal 5'-phosphate</name>
        <dbReference type="ChEBI" id="CHEBI:597326"/>
    </cofactor>
</comment>
<dbReference type="SUPFAM" id="SSF56801">
    <property type="entry name" value="Acetyl-CoA synthetase-like"/>
    <property type="match status" value="1"/>
</dbReference>
<dbReference type="InterPro" id="IPR050091">
    <property type="entry name" value="PKS_NRPS_Biosynth_Enz"/>
</dbReference>
<dbReference type="SUPFAM" id="SSF53383">
    <property type="entry name" value="PLP-dependent transferases"/>
    <property type="match status" value="1"/>
</dbReference>
<dbReference type="SMART" id="SM00827">
    <property type="entry name" value="PKS_AT"/>
    <property type="match status" value="1"/>
</dbReference>
<dbReference type="PANTHER" id="PTHR43775:SF51">
    <property type="entry name" value="INACTIVE PHENOLPHTHIOCEROL SYNTHESIS POLYKETIDE SYNTHASE TYPE I PKS1-RELATED"/>
    <property type="match status" value="1"/>
</dbReference>
<keyword evidence="3" id="KW-0597">Phosphoprotein</keyword>
<dbReference type="Pfam" id="PF22621">
    <property type="entry name" value="CurL-like_PKS_C"/>
    <property type="match status" value="1"/>
</dbReference>
<dbReference type="Pfam" id="PF00501">
    <property type="entry name" value="AMP-binding"/>
    <property type="match status" value="1"/>
</dbReference>
<dbReference type="InterPro" id="IPR023213">
    <property type="entry name" value="CAT-like_dom_sf"/>
</dbReference>
<dbReference type="InterPro" id="IPR009081">
    <property type="entry name" value="PP-bd_ACP"/>
</dbReference>
<dbReference type="Pfam" id="PF00202">
    <property type="entry name" value="Aminotran_3"/>
    <property type="match status" value="1"/>
</dbReference>
<feature type="domain" description="Ketosynthase family 3 (KS3)" evidence="9">
    <location>
        <begin position="11"/>
        <end position="441"/>
    </location>
</feature>
<dbReference type="PROSITE" id="PS00600">
    <property type="entry name" value="AA_TRANSFER_CLASS_3"/>
    <property type="match status" value="1"/>
</dbReference>
<dbReference type="SMART" id="SM00823">
    <property type="entry name" value="PKS_PP"/>
    <property type="match status" value="2"/>
</dbReference>
<dbReference type="PROSITE" id="PS50075">
    <property type="entry name" value="CARRIER"/>
    <property type="match status" value="2"/>
</dbReference>
<dbReference type="PROSITE" id="PS52004">
    <property type="entry name" value="KS3_2"/>
    <property type="match status" value="1"/>
</dbReference>
<dbReference type="Pfam" id="PF00550">
    <property type="entry name" value="PP-binding"/>
    <property type="match status" value="2"/>
</dbReference>
<evidence type="ECO:0000256" key="6">
    <source>
        <dbReference type="ARBA" id="ARBA00029443"/>
    </source>
</evidence>
<dbReference type="InterPro" id="IPR036736">
    <property type="entry name" value="ACP-like_sf"/>
</dbReference>
<dbReference type="InterPro" id="IPR010071">
    <property type="entry name" value="AA_adenyl_dom"/>
</dbReference>
<dbReference type="Gene3D" id="3.40.640.10">
    <property type="entry name" value="Type I PLP-dependent aspartate aminotransferase-like (Major domain)"/>
    <property type="match status" value="1"/>
</dbReference>
<dbReference type="InterPro" id="IPR045851">
    <property type="entry name" value="AMP-bd_C_sf"/>
</dbReference>
<keyword evidence="2" id="KW-0596">Phosphopantetheine</keyword>
<evidence type="ECO:0000259" key="9">
    <source>
        <dbReference type="PROSITE" id="PS52004"/>
    </source>
</evidence>
<dbReference type="InterPro" id="IPR015422">
    <property type="entry name" value="PyrdxlP-dep_Trfase_small"/>
</dbReference>
<dbReference type="SUPFAM" id="SSF52777">
    <property type="entry name" value="CoA-dependent acyltransferases"/>
    <property type="match status" value="2"/>
</dbReference>
<dbReference type="Gene3D" id="3.90.1150.10">
    <property type="entry name" value="Aspartate Aminotransferase, domain 1"/>
    <property type="match status" value="1"/>
</dbReference>
<sequence>MSNLDPEDTVGEGVAIIGMAGRFPGARSVAEFWRNQLEGIESISQFRTDDKEAVPGHASDARHVNARSIIDDIELFDADFFGIYPREAELMDPQQRLFLECCWEAIESAGYVPDTYPGLIGVYGGSSLSSYFLSRLCATPGFIEKFTSGYQVSNYVEMMGNSLDFLSTRVSYKLNLRGPSFTMLSACSTSLLAVTQACQSLLTYQSDMVLAGGVSITLPQQREYPYQEGGMVSPDGHCRAFDADAQGTVFGSGVGVVLLKRLDDAIRDGDQVHSVIRGFAVNNDGSAKVGYTAPGVEGQASVVAMAHQVAGINPDTIGYIEAHGTGTPLGDPIELAGLTKAFRAATDRKQFCTIGTAKTNVGHLDIAAGVTGLINASHIVKHGVFPPTLHFKNPNSKFDLQNSPFRVAAVRSEWKNDQGLRRAGVSAFGVGGTNAHVVLEEAPKRPGASSSRSKHLLVLSARSPAALERATDNLAEHLRSHPELNPSDVAWTLQEGRREFDFRRTVVADDLAEAVRCLSTRDKLQTRSKTIDAPEVCFMFPGQGSQHVGMGAGVYADEPIFRDAVDRCAEVLRPYLGDDLRTLLYPPAGANESTRRIVTETVVAQPAIFTIEYALAQLWISWGVRPKAMVGHSIGEFTAACLAGVLSLEDALRLVALRGRLMQQLPAGGMLSVRLPEGDLREFLREPLSLAAVNSPSLCVVAGPLDALTEFERELADRKVLCRRLVTSHAFHSAMMDPLIAPLAEAFACTKLSAPKIPYVSGVSGDWITDDQATDPHYWARHAREPVRFSSAVQTIRNSRTILVEVGPGNVTTTLARQHGFPSDQIIVPSLSDGFSGQGDMDALMAALGAVWLGGVRPNWTSVHNGEHRLRVPLPTYPFERKRYWLETPAETGAVTTPPHGNMPHSLTLNSTTEQPMEAANMAPITNSQPALISSATRIDKIHDALAELLHDLSGVEVAATESSATFLEMGFDSLFLTQVAQALQEKFGIKITFRQLLNEVSSLARLTEYLGEKLPPNMFAEPFNGTAENEQSRVTIRDENSATVARTVQLSPGVQVGPASADGDALTNLMRDQLQAMNLLFAKQLETMQAKAPVFVAANPAVIPLPIRQPVQASVASPHAVPAATIKPHGPYKPPQVGSSQELTEQQETHLKRLIDRVNQRTSKSKNLTQQYRNVLADPRVVSGFRDLWKEMVYPIVTDRSKGSRIWDIDGNEYIDLVNGFGPIMLGHRPDFVERAIETQLHAGFETGPQSALAGEVAKMFCDMTGNERMAFCNTGSEAVLAALRVARTVTGRSKVVMFGGDYHGLFDEVLVKGVKSRTGEPSVAPIAPGIPRESVSNMVVLDYGTAESLEWIRKNADDLAAVLVEPVQSRHPALQPVGFLKEVRKITAASATALIFDEVVTGFRVHPGGCQALFGIRADLATYGKVLAGGMPVGILAGTSGFMDALDGGVWQFGDDSYPEVGVTFFAGTFVRHPLVVAAMHAVLVHLREQGPALQERLNKRTADLVQRINSVLQSENVPTQIETFGSFFYFSFPASERLASLYYYYLRDKGIHIREGFPCFLTTSHSDADLETIVRAFRDSAIAMQQGGFFSGPASASLSDPPQVKAANPDPNDPIKLTEAQREIFLATTLGSEASCAFNESFSVGLRGKLRIDLLREALNELIQRHEALRFTIDAEGLCMLVRPALRLDIPVLDLSSLETSARKVEYERILAADARIPFDLVNGPLIRAQVVRFEPEDSQLMVSSHHLVCDGWSTNILVDELAAIYSAKVEARVPDLTAPASFSRYAHAQHELQRTGKNADVEAYWLDQFSNLPEPLALPTDRPRGGTKTHAGATVRSFIGAEAHQKIKQLGAKNGCTLFATLLSGFYVLLHRLSNQTDIVVGVPAAGQSLVEDDSSLVGHCVNFLPLRTQIDPNASFATTLGSTKRVLLDAYDHQAYTYGTLVRKLGVPRDPARMPLMEVQFNLERLGAGARFAELETAVEPNPKASVILDLFFNVIESERGLVIDCDYNTDLFDKDTMSLWMRYFETLLLDAVQDSQTTVGDLALMTKEQAALVIQRLNPNSIEAPSTRSIVEMFEERAARSPDRIALQSGQSRLTYSELNARANQLARYLQRSGLRPSAMVATSFERSLDMIVAMLAILKAGAAYVPLDSSYPLERLTMLVEDAKPAVLLTQETLTSRMPDSPARVICVDRDAPGIRGESTENLPPLSTPDAPAYVIFTSGSTGRPKGVVVSHHNVARLIESTRPWFNFDESDVWTLFHSSSFDFSVWEIWGCLLTGGRLVVVPYLVTRSPQDFYNLLADERVTVLNQTPAAFYQLIQVEEAGHIKPLSLKHVIFGGEALNFASLRPWVARHGDRTPRLVNMYGITETTVHVTYRPLSAEDIALEARSLVGTPIPDLRLYVLDARRRPVPPGVTGEIYVGGAGVAGGYLDRPELSDERFVVDPFATAVDATMYKSGDLARILSTGDIEYLGRADAQLKIRGFRIEPGEIEVALVEHPAVQQATVVVRKDDGSAKLIAYYVAKQGNSVAPADLRQYLQDKLPAHMIPHACVVIDAVPLTINGKVDQKRLPIPDLGGAIKSGEYVAPKTAQEQSLAGIVCEILKLERVGITDNLFELGADSLHVFQITSRAAKAGLQITPKLVLQKRTISAVLAELVQGQPVAQSQIIIPVERNLYRVKREVSRGRKAHD</sequence>
<dbReference type="InterPro" id="IPR015421">
    <property type="entry name" value="PyrdxlP-dep_Trfase_major"/>
</dbReference>
<proteinExistence type="inferred from homology"/>
<keyword evidence="5" id="KW-0663">Pyridoxal phosphate</keyword>
<organism evidence="10 11">
    <name type="scientific">Bradyrhizobium symbiodeficiens</name>
    <dbReference type="NCBI Taxonomy" id="1404367"/>
    <lineage>
        <taxon>Bacteria</taxon>
        <taxon>Pseudomonadati</taxon>
        <taxon>Pseudomonadota</taxon>
        <taxon>Alphaproteobacteria</taxon>
        <taxon>Hyphomicrobiales</taxon>
        <taxon>Nitrobacteraceae</taxon>
        <taxon>Bradyrhizobium</taxon>
    </lineage>
</organism>
<evidence type="ECO:0000313" key="11">
    <source>
        <dbReference type="Proteomes" id="UP000319298"/>
    </source>
</evidence>
<dbReference type="PROSITE" id="PS00455">
    <property type="entry name" value="AMP_BINDING"/>
    <property type="match status" value="1"/>
</dbReference>
<dbReference type="InterPro" id="IPR020845">
    <property type="entry name" value="AMP-binding_CS"/>
</dbReference>
<reference evidence="11" key="1">
    <citation type="submission" date="2019-06" db="EMBL/GenBank/DDBJ databases">
        <title>Whole-Genome Sequence of Bradyrhizobium sp. 3 Strain 65S1MB.</title>
        <authorList>
            <person name="Bromfield E.S.P."/>
            <person name="Cloutier S."/>
            <person name="Nguyen H.D.T."/>
        </authorList>
    </citation>
    <scope>NUCLEOTIDE SEQUENCE [LARGE SCALE GENOMIC DNA]</scope>
    <source>
        <strain evidence="11">65S1MB</strain>
    </source>
</reference>
<dbReference type="SUPFAM" id="SSF55048">
    <property type="entry name" value="Probable ACP-binding domain of malonyl-CoA ACP transacylase"/>
    <property type="match status" value="1"/>
</dbReference>
<dbReference type="InterPro" id="IPR005814">
    <property type="entry name" value="Aminotrans_3"/>
</dbReference>
<feature type="region of interest" description="Disordered" evidence="7">
    <location>
        <begin position="1124"/>
        <end position="1147"/>
    </location>
</feature>
<name>A0ABX5WG08_9BRAD</name>
<dbReference type="InterPro" id="IPR014030">
    <property type="entry name" value="Ketoacyl_synth_N"/>
</dbReference>
<dbReference type="Pfam" id="PF00698">
    <property type="entry name" value="Acyl_transf_1"/>
    <property type="match status" value="1"/>
</dbReference>
<dbReference type="Gene3D" id="3.30.300.30">
    <property type="match status" value="1"/>
</dbReference>
<dbReference type="EMBL" id="CP041090">
    <property type="protein sequence ID" value="QDF42210.2"/>
    <property type="molecule type" value="Genomic_DNA"/>
</dbReference>
<dbReference type="InterPro" id="IPR001242">
    <property type="entry name" value="Condensation_dom"/>
</dbReference>
<dbReference type="CDD" id="cd00833">
    <property type="entry name" value="PKS"/>
    <property type="match status" value="1"/>
</dbReference>
<dbReference type="Gene3D" id="3.30.559.10">
    <property type="entry name" value="Chloramphenicol acetyltransferase-like domain"/>
    <property type="match status" value="1"/>
</dbReference>
<evidence type="ECO:0000256" key="7">
    <source>
        <dbReference type="SAM" id="MobiDB-lite"/>
    </source>
</evidence>
<evidence type="ECO:0000256" key="5">
    <source>
        <dbReference type="ARBA" id="ARBA00022898"/>
    </source>
</evidence>
<dbReference type="PANTHER" id="PTHR43775">
    <property type="entry name" value="FATTY ACID SYNTHASE"/>
    <property type="match status" value="1"/>
</dbReference>
<dbReference type="InterPro" id="IPR020841">
    <property type="entry name" value="PKS_Beta-ketoAc_synthase_dom"/>
</dbReference>
<dbReference type="Pfam" id="PF13193">
    <property type="entry name" value="AMP-binding_C"/>
    <property type="match status" value="1"/>
</dbReference>
<feature type="domain" description="Carrier" evidence="8">
    <location>
        <begin position="936"/>
        <end position="1015"/>
    </location>
</feature>
<dbReference type="SUPFAM" id="SSF53901">
    <property type="entry name" value="Thiolase-like"/>
    <property type="match status" value="1"/>
</dbReference>
<evidence type="ECO:0000256" key="3">
    <source>
        <dbReference type="ARBA" id="ARBA00022553"/>
    </source>
</evidence>
<evidence type="ECO:0000256" key="2">
    <source>
        <dbReference type="ARBA" id="ARBA00022450"/>
    </source>
</evidence>
<dbReference type="CDD" id="cd17643">
    <property type="entry name" value="A_NRPS_Cytc1-like"/>
    <property type="match status" value="1"/>
</dbReference>
<dbReference type="Pfam" id="PF00668">
    <property type="entry name" value="Condensation"/>
    <property type="match status" value="1"/>
</dbReference>
<feature type="domain" description="Carrier" evidence="8">
    <location>
        <begin position="2590"/>
        <end position="2664"/>
    </location>
</feature>
<dbReference type="InterPro" id="IPR014031">
    <property type="entry name" value="Ketoacyl_synth_C"/>
</dbReference>
<dbReference type="InterPro" id="IPR049704">
    <property type="entry name" value="Aminotrans_3_PPA_site"/>
</dbReference>
<evidence type="ECO:0000313" key="10">
    <source>
        <dbReference type="EMBL" id="QDF42210.2"/>
    </source>
</evidence>
<dbReference type="InterPro" id="IPR042099">
    <property type="entry name" value="ANL_N_sf"/>
</dbReference>
<dbReference type="Gene3D" id="1.10.1200.10">
    <property type="entry name" value="ACP-like"/>
    <property type="match status" value="2"/>
</dbReference>
<dbReference type="SUPFAM" id="SSF52151">
    <property type="entry name" value="FabD/lysophospholipase-like"/>
    <property type="match status" value="1"/>
</dbReference>
<dbReference type="InterPro" id="IPR025110">
    <property type="entry name" value="AMP-bd_C"/>
</dbReference>
<dbReference type="SUPFAM" id="SSF47336">
    <property type="entry name" value="ACP-like"/>
    <property type="match status" value="2"/>
</dbReference>
<dbReference type="InterPro" id="IPR014043">
    <property type="entry name" value="Acyl_transferase_dom"/>
</dbReference>
<dbReference type="Gene3D" id="3.40.50.12780">
    <property type="entry name" value="N-terminal domain of ligase-like"/>
    <property type="match status" value="1"/>
</dbReference>
<accession>A0ABX5WG08</accession>
<protein>
    <submittedName>
        <fullName evidence="10">Amino acid adenylation domain-containing protein</fullName>
    </submittedName>
</protein>
<feature type="compositionally biased region" description="Polar residues" evidence="7">
    <location>
        <begin position="1138"/>
        <end position="1147"/>
    </location>
</feature>
<dbReference type="Pfam" id="PF00109">
    <property type="entry name" value="ketoacyl-synt"/>
    <property type="match status" value="1"/>
</dbReference>
<dbReference type="InterPro" id="IPR020806">
    <property type="entry name" value="PKS_PP-bd"/>
</dbReference>
<keyword evidence="11" id="KW-1185">Reference proteome</keyword>
<dbReference type="Gene3D" id="3.30.70.3290">
    <property type="match status" value="1"/>
</dbReference>
<dbReference type="PROSITE" id="PS00606">
    <property type="entry name" value="KS3_1"/>
    <property type="match status" value="1"/>
</dbReference>
<dbReference type="Gene3D" id="3.30.70.250">
    <property type="entry name" value="Malonyl-CoA ACP transacylase, ACP-binding"/>
    <property type="match status" value="1"/>
</dbReference>
<dbReference type="InterPro" id="IPR015424">
    <property type="entry name" value="PyrdxlP-dep_Trfase"/>
</dbReference>
<dbReference type="Gene3D" id="3.40.366.10">
    <property type="entry name" value="Malonyl-Coenzyme A Acyl Carrier Protein, domain 2"/>
    <property type="match status" value="1"/>
</dbReference>
<dbReference type="SMART" id="SM00825">
    <property type="entry name" value="PKS_KS"/>
    <property type="match status" value="1"/>
</dbReference>
<evidence type="ECO:0000256" key="4">
    <source>
        <dbReference type="ARBA" id="ARBA00022679"/>
    </source>
</evidence>